<proteinExistence type="predicted"/>
<evidence type="ECO:0000313" key="4">
    <source>
        <dbReference type="Proteomes" id="UP000600101"/>
    </source>
</evidence>
<accession>A0A9X0UCZ5</accession>
<keyword evidence="4" id="KW-1185">Reference proteome</keyword>
<gene>
    <name evidence="3" type="ORF">H7965_10615</name>
</gene>
<reference evidence="3" key="1">
    <citation type="submission" date="2020-08" db="EMBL/GenBank/DDBJ databases">
        <authorList>
            <person name="Hu Y."/>
            <person name="Nguyen S.V."/>
            <person name="Li F."/>
            <person name="Fanning S."/>
        </authorList>
    </citation>
    <scope>NUCLEOTIDE SEQUENCE</scope>
    <source>
        <strain evidence="3">SYSU D8009</strain>
    </source>
</reference>
<dbReference type="InterPro" id="IPR011251">
    <property type="entry name" value="Luciferase-like_dom"/>
</dbReference>
<dbReference type="NCBIfam" id="TIGR03619">
    <property type="entry name" value="F420_Rv2161c"/>
    <property type="match status" value="1"/>
</dbReference>
<dbReference type="SUPFAM" id="SSF51679">
    <property type="entry name" value="Bacterial luciferase-like"/>
    <property type="match status" value="1"/>
</dbReference>
<name>A0A9X0UCZ5_9PROT</name>
<feature type="domain" description="Luciferase-like" evidence="2">
    <location>
        <begin position="5"/>
        <end position="285"/>
    </location>
</feature>
<evidence type="ECO:0000256" key="1">
    <source>
        <dbReference type="ARBA" id="ARBA00023002"/>
    </source>
</evidence>
<organism evidence="3 4">
    <name type="scientific">Siccirubricoccus deserti</name>
    <dbReference type="NCBI Taxonomy" id="2013562"/>
    <lineage>
        <taxon>Bacteria</taxon>
        <taxon>Pseudomonadati</taxon>
        <taxon>Pseudomonadota</taxon>
        <taxon>Alphaproteobacteria</taxon>
        <taxon>Acetobacterales</taxon>
        <taxon>Roseomonadaceae</taxon>
        <taxon>Siccirubricoccus</taxon>
    </lineage>
</organism>
<dbReference type="PANTHER" id="PTHR43244:SF1">
    <property type="entry name" value="5,10-METHYLENETETRAHYDROMETHANOPTERIN REDUCTASE"/>
    <property type="match status" value="1"/>
</dbReference>
<dbReference type="EMBL" id="JACOMF010000009">
    <property type="protein sequence ID" value="MBC4015777.1"/>
    <property type="molecule type" value="Genomic_DNA"/>
</dbReference>
<dbReference type="GO" id="GO:0016705">
    <property type="term" value="F:oxidoreductase activity, acting on paired donors, with incorporation or reduction of molecular oxygen"/>
    <property type="evidence" value="ECO:0007669"/>
    <property type="project" value="InterPro"/>
</dbReference>
<comment type="caution">
    <text evidence="3">The sequence shown here is derived from an EMBL/GenBank/DDBJ whole genome shotgun (WGS) entry which is preliminary data.</text>
</comment>
<evidence type="ECO:0000259" key="2">
    <source>
        <dbReference type="Pfam" id="PF00296"/>
    </source>
</evidence>
<dbReference type="InterPro" id="IPR019921">
    <property type="entry name" value="Lucif-like_OxRdtase_Rv2161c"/>
</dbReference>
<dbReference type="PANTHER" id="PTHR43244">
    <property type="match status" value="1"/>
</dbReference>
<dbReference type="Gene3D" id="3.20.20.30">
    <property type="entry name" value="Luciferase-like domain"/>
    <property type="match status" value="1"/>
</dbReference>
<evidence type="ECO:0000313" key="3">
    <source>
        <dbReference type="EMBL" id="MBC4015777.1"/>
    </source>
</evidence>
<dbReference type="InterPro" id="IPR050564">
    <property type="entry name" value="F420-G6PD/mer"/>
</dbReference>
<dbReference type="Pfam" id="PF00296">
    <property type="entry name" value="Bac_luciferase"/>
    <property type="match status" value="1"/>
</dbReference>
<protein>
    <submittedName>
        <fullName evidence="3">LLM class flavin-dependent oxidoreductase</fullName>
    </submittedName>
</protein>
<sequence>MVAPRIGYLLPTRERVMEGQHETGPLLALAERAEALGYDSIWVGDSLLARPRHDPMTLLAAVAARTRRVEMGTAVLLPALRNPVLLAHQWATLDRLAEGRMILGVGIASNVQNIRDEFEAAGVPWDKRLGRMLEGLRLCRALWTGEPVEWDGRWRVKAGTLGPTPHRPGGPPIWVAGNAEPTIERVGRHFDGWFPNGPTPAQYAETWRAMQAAAQAAGRPPGAITGAAYLTLAVDENAARAHERMDRFLAQYYGQRPDVMRKRQACFAGPLAAAREWLAAYAEAGVTHFALRFAGEHERQLELLARLRDDLRLPAPRHAG</sequence>
<dbReference type="AlphaFoldDB" id="A0A9X0UCZ5"/>
<dbReference type="InterPro" id="IPR036661">
    <property type="entry name" value="Luciferase-like_sf"/>
</dbReference>
<dbReference type="Proteomes" id="UP000600101">
    <property type="component" value="Unassembled WGS sequence"/>
</dbReference>
<keyword evidence="1" id="KW-0560">Oxidoreductase</keyword>